<gene>
    <name evidence="2" type="ORF">E4V82_03865</name>
</gene>
<evidence type="ECO:0000313" key="2">
    <source>
        <dbReference type="EMBL" id="MPQ61245.1"/>
    </source>
</evidence>
<accession>A0A5N7IJU0</accession>
<feature type="transmembrane region" description="Helical" evidence="1">
    <location>
        <begin position="253"/>
        <end position="273"/>
    </location>
</feature>
<dbReference type="EMBL" id="SPSF01000014">
    <property type="protein sequence ID" value="MPQ61245.1"/>
    <property type="molecule type" value="Genomic_DNA"/>
</dbReference>
<reference evidence="2 3" key="1">
    <citation type="journal article" date="2019" name="Lett. Appl. Microbiol.">
        <title>A case of 'blown pack' spoilage of vacuum-packaged pork likely associated with Clostridium estertheticum in Canada.</title>
        <authorList>
            <person name="Zhang P."/>
            <person name="Ward P."/>
            <person name="McMullen L.M."/>
            <person name="Yang X."/>
        </authorList>
    </citation>
    <scope>NUCLEOTIDE SEQUENCE [LARGE SCALE GENOMIC DNA]</scope>
    <source>
        <strain evidence="2 3">MA19</strain>
    </source>
</reference>
<organism evidence="2 3">
    <name type="scientific">Clostridium estertheticum</name>
    <dbReference type="NCBI Taxonomy" id="238834"/>
    <lineage>
        <taxon>Bacteria</taxon>
        <taxon>Bacillati</taxon>
        <taxon>Bacillota</taxon>
        <taxon>Clostridia</taxon>
        <taxon>Eubacteriales</taxon>
        <taxon>Clostridiaceae</taxon>
        <taxon>Clostridium</taxon>
    </lineage>
</organism>
<keyword evidence="1" id="KW-0472">Membrane</keyword>
<dbReference type="AlphaFoldDB" id="A0A5N7IJU0"/>
<feature type="transmembrane region" description="Helical" evidence="1">
    <location>
        <begin position="84"/>
        <end position="103"/>
    </location>
</feature>
<evidence type="ECO:0000256" key="1">
    <source>
        <dbReference type="SAM" id="Phobius"/>
    </source>
</evidence>
<feature type="transmembrane region" description="Helical" evidence="1">
    <location>
        <begin position="219"/>
        <end position="241"/>
    </location>
</feature>
<name>A0A5N7IJU0_9CLOT</name>
<dbReference type="NCBIfam" id="NF038403">
    <property type="entry name" value="perm_prefix_1"/>
    <property type="match status" value="1"/>
</dbReference>
<protein>
    <submittedName>
        <fullName evidence="2">Uncharacterized protein</fullName>
    </submittedName>
</protein>
<dbReference type="RefSeq" id="WP_162523052.1">
    <property type="nucleotide sequence ID" value="NZ_SPSE01000015.1"/>
</dbReference>
<dbReference type="Proteomes" id="UP000342249">
    <property type="component" value="Unassembled WGS sequence"/>
</dbReference>
<dbReference type="InterPro" id="IPR047928">
    <property type="entry name" value="Perm_prefix_1"/>
</dbReference>
<feature type="transmembrane region" description="Helical" evidence="1">
    <location>
        <begin position="285"/>
        <end position="304"/>
    </location>
</feature>
<proteinExistence type="predicted"/>
<evidence type="ECO:0000313" key="3">
    <source>
        <dbReference type="Proteomes" id="UP000342249"/>
    </source>
</evidence>
<comment type="caution">
    <text evidence="2">The sequence shown here is derived from an EMBL/GenBank/DDBJ whole genome shotgun (WGS) entry which is preliminary data.</text>
</comment>
<keyword evidence="1" id="KW-1133">Transmembrane helix</keyword>
<keyword evidence="1" id="KW-0812">Transmembrane</keyword>
<sequence>MDRIDKYLNSIYRGASDSSKETEDLKQEMRNHLMQTVKELQENGVTEEESVKIAIERFGEVFQIRNELNHVLSFQKLFASKIRVSSLILLALSVLLLVTAFILNQGYIKRISTMNPQIELIETKLINEGIASVDIYLKEIFKDDKNNQLTYVALKELPPNFDSSKNNEPFSGEIKYSYPKKIESESYNNRSGHEVTVNNTKYLLETGVKTSANTDYSGFYLGLAILIFMICWVLWIIWSIINVYRYGRLNTKWCILLILTGIIGYFIFSIVVNPNNVKNNKKIKIIYIALFFLIVVLSVVFYFLHEPYRLKRLYQLIF</sequence>